<keyword evidence="1" id="KW-0812">Transmembrane</keyword>
<dbReference type="EMBL" id="JADCNM010000004">
    <property type="protein sequence ID" value="KAG0486336.1"/>
    <property type="molecule type" value="Genomic_DNA"/>
</dbReference>
<accession>A0A835R5Z9</accession>
<evidence type="ECO:0000313" key="2">
    <source>
        <dbReference type="EMBL" id="KAG0486336.1"/>
    </source>
</evidence>
<dbReference type="AlphaFoldDB" id="A0A835R5Z9"/>
<comment type="caution">
    <text evidence="2">The sequence shown here is derived from an EMBL/GenBank/DDBJ whole genome shotgun (WGS) entry which is preliminary data.</text>
</comment>
<evidence type="ECO:0000256" key="1">
    <source>
        <dbReference type="SAM" id="Phobius"/>
    </source>
</evidence>
<feature type="transmembrane region" description="Helical" evidence="1">
    <location>
        <begin position="57"/>
        <end position="79"/>
    </location>
</feature>
<evidence type="ECO:0000313" key="3">
    <source>
        <dbReference type="Proteomes" id="UP000639772"/>
    </source>
</evidence>
<keyword evidence="1" id="KW-0472">Membrane</keyword>
<dbReference type="Proteomes" id="UP000639772">
    <property type="component" value="Unassembled WGS sequence"/>
</dbReference>
<keyword evidence="1" id="KW-1133">Transmembrane helix</keyword>
<gene>
    <name evidence="2" type="ORF">HPP92_008431</name>
</gene>
<protein>
    <submittedName>
        <fullName evidence="2">Uncharacterized protein</fullName>
    </submittedName>
</protein>
<reference evidence="2 3" key="1">
    <citation type="journal article" date="2020" name="Nat. Food">
        <title>A phased Vanilla planifolia genome enables genetic improvement of flavour and production.</title>
        <authorList>
            <person name="Hasing T."/>
            <person name="Tang H."/>
            <person name="Brym M."/>
            <person name="Khazi F."/>
            <person name="Huang T."/>
            <person name="Chambers A.H."/>
        </authorList>
    </citation>
    <scope>NUCLEOTIDE SEQUENCE [LARGE SCALE GENOMIC DNA]</scope>
    <source>
        <tissue evidence="2">Leaf</tissue>
    </source>
</reference>
<proteinExistence type="predicted"/>
<name>A0A835R5Z9_VANPL</name>
<organism evidence="2 3">
    <name type="scientific">Vanilla planifolia</name>
    <name type="common">Vanilla</name>
    <dbReference type="NCBI Taxonomy" id="51239"/>
    <lineage>
        <taxon>Eukaryota</taxon>
        <taxon>Viridiplantae</taxon>
        <taxon>Streptophyta</taxon>
        <taxon>Embryophyta</taxon>
        <taxon>Tracheophyta</taxon>
        <taxon>Spermatophyta</taxon>
        <taxon>Magnoliopsida</taxon>
        <taxon>Liliopsida</taxon>
        <taxon>Asparagales</taxon>
        <taxon>Orchidaceae</taxon>
        <taxon>Vanilloideae</taxon>
        <taxon>Vanilleae</taxon>
        <taxon>Vanilla</taxon>
    </lineage>
</organism>
<sequence>MATLIWIDSCIGWEREECLLYERRFSSYWWYNRVWAKEREEESITKELEVLRRRSSALSKILSCFFLILNILVNLRVYVLPIRNRKEKKIIYNCTKIVYTKI</sequence>